<gene>
    <name evidence="2" type="ORF">SY85_22430</name>
</gene>
<dbReference type="Proteomes" id="UP000077177">
    <property type="component" value="Chromosome"/>
</dbReference>
<proteinExistence type="predicted"/>
<keyword evidence="3" id="KW-1185">Reference proteome</keyword>
<evidence type="ECO:0000313" key="2">
    <source>
        <dbReference type="EMBL" id="ANE52819.1"/>
    </source>
</evidence>
<sequence>MKLLFLTLLLCGAGIFASNQLNAQTQNNSKYEEQWPPVIVLRAAEQAVNNSTNFPVGTYDYYYFLFSFSKGLWKTYVEHYSYSAEPSSYLGIETFYFKNNGQQVFESKKLSN</sequence>
<evidence type="ECO:0000313" key="3">
    <source>
        <dbReference type="Proteomes" id="UP000077177"/>
    </source>
</evidence>
<protein>
    <submittedName>
        <fullName evidence="2">Uncharacterized protein</fullName>
    </submittedName>
</protein>
<name>A0A172U0D0_9BACT</name>
<feature type="signal peptide" evidence="1">
    <location>
        <begin position="1"/>
        <end position="23"/>
    </location>
</feature>
<dbReference type="AlphaFoldDB" id="A0A172U0D0"/>
<accession>A0A172U0D0</accession>
<reference evidence="3" key="1">
    <citation type="submission" date="2015-01" db="EMBL/GenBank/DDBJ databases">
        <title>Flavisolibacter sp./LCS9/ whole genome sequencing.</title>
        <authorList>
            <person name="Kim M.K."/>
            <person name="Srinivasan S."/>
            <person name="Lee J.-J."/>
        </authorList>
    </citation>
    <scope>NUCLEOTIDE SEQUENCE [LARGE SCALE GENOMIC DNA]</scope>
    <source>
        <strain evidence="3">LCS9</strain>
    </source>
</reference>
<organism evidence="2 3">
    <name type="scientific">Flavisolibacter tropicus</name>
    <dbReference type="NCBI Taxonomy" id="1492898"/>
    <lineage>
        <taxon>Bacteria</taxon>
        <taxon>Pseudomonadati</taxon>
        <taxon>Bacteroidota</taxon>
        <taxon>Chitinophagia</taxon>
        <taxon>Chitinophagales</taxon>
        <taxon>Chitinophagaceae</taxon>
        <taxon>Flavisolibacter</taxon>
    </lineage>
</organism>
<feature type="chain" id="PRO_5008001500" evidence="1">
    <location>
        <begin position="24"/>
        <end position="112"/>
    </location>
</feature>
<dbReference type="EMBL" id="CP011390">
    <property type="protein sequence ID" value="ANE52819.1"/>
    <property type="molecule type" value="Genomic_DNA"/>
</dbReference>
<dbReference type="RefSeq" id="WP_066407951.1">
    <property type="nucleotide sequence ID" value="NZ_CP011390.1"/>
</dbReference>
<keyword evidence="1" id="KW-0732">Signal</keyword>
<evidence type="ECO:0000256" key="1">
    <source>
        <dbReference type="SAM" id="SignalP"/>
    </source>
</evidence>
<dbReference type="KEGG" id="fla:SY85_22430"/>
<reference evidence="2 3" key="2">
    <citation type="journal article" date="2016" name="Int. J. Syst. Evol. Microbiol.">
        <title>Flavisolibacter tropicus sp. nov., isolated from tropical soil.</title>
        <authorList>
            <person name="Lee J.J."/>
            <person name="Kang M.S."/>
            <person name="Kim G.S."/>
            <person name="Lee C.S."/>
            <person name="Lim S."/>
            <person name="Lee J."/>
            <person name="Roh S.H."/>
            <person name="Kang H."/>
            <person name="Ha J.M."/>
            <person name="Bae S."/>
            <person name="Jung H.Y."/>
            <person name="Kim M.K."/>
        </authorList>
    </citation>
    <scope>NUCLEOTIDE SEQUENCE [LARGE SCALE GENOMIC DNA]</scope>
    <source>
        <strain evidence="2 3">LCS9</strain>
    </source>
</reference>